<comment type="similarity">
    <text evidence="1 3">Belongs to the peptidase S9A family.</text>
</comment>
<dbReference type="PANTHER" id="PTHR11757">
    <property type="entry name" value="PROTEASE FAMILY S9A OLIGOPEPTIDASE"/>
    <property type="match status" value="1"/>
</dbReference>
<evidence type="ECO:0000256" key="3">
    <source>
        <dbReference type="RuleBase" id="RU368024"/>
    </source>
</evidence>
<dbReference type="Gene3D" id="3.40.50.1820">
    <property type="entry name" value="alpha/beta hydrolase"/>
    <property type="match status" value="1"/>
</dbReference>
<dbReference type="InterPro" id="IPR029058">
    <property type="entry name" value="AB_hydrolase_fold"/>
</dbReference>
<organism evidence="5 6">
    <name type="scientific">Clytia hemisphaerica</name>
    <dbReference type="NCBI Taxonomy" id="252671"/>
    <lineage>
        <taxon>Eukaryota</taxon>
        <taxon>Metazoa</taxon>
        <taxon>Cnidaria</taxon>
        <taxon>Hydrozoa</taxon>
        <taxon>Hydroidolina</taxon>
        <taxon>Leptothecata</taxon>
        <taxon>Obeliida</taxon>
        <taxon>Clytiidae</taxon>
        <taxon>Clytia</taxon>
    </lineage>
</organism>
<name>A0A7M5X1F5_9CNID</name>
<evidence type="ECO:0000256" key="2">
    <source>
        <dbReference type="ARBA" id="ARBA00045448"/>
    </source>
</evidence>
<dbReference type="PRINTS" id="PR00862">
    <property type="entry name" value="PROLIGOPTASE"/>
</dbReference>
<dbReference type="EC" id="3.4.21.-" evidence="3"/>
<comment type="function">
    <text evidence="2">Serine peptidase whose precise substrate specificity remains unclear. Does not cleave peptides after a arginine or lysine residue. Regulates trans-Golgi network morphology and sorting by regulating the membrane binding of the AP-1 complex. May play a role in the regulation of synaptic vesicle exocytosis.</text>
</comment>
<dbReference type="GO" id="GO:0006508">
    <property type="term" value="P:proteolysis"/>
    <property type="evidence" value="ECO:0007669"/>
    <property type="project" value="UniProtKB-KW"/>
</dbReference>
<dbReference type="Proteomes" id="UP000594262">
    <property type="component" value="Unplaced"/>
</dbReference>
<keyword evidence="3" id="KW-0645">Protease</keyword>
<keyword evidence="3" id="KW-0378">Hydrolase</keyword>
<dbReference type="InterPro" id="IPR001375">
    <property type="entry name" value="Peptidase_S9_cat"/>
</dbReference>
<protein>
    <recommendedName>
        <fullName evidence="3">Prolyl endopeptidase</fullName>
        <ecNumber evidence="3">3.4.21.-</ecNumber>
    </recommendedName>
</protein>
<proteinExistence type="inferred from homology"/>
<keyword evidence="6" id="KW-1185">Reference proteome</keyword>
<dbReference type="AlphaFoldDB" id="A0A7M5X1F5"/>
<dbReference type="InterPro" id="IPR002470">
    <property type="entry name" value="Peptidase_S9A"/>
</dbReference>
<dbReference type="Gene3D" id="2.130.10.120">
    <property type="entry name" value="Prolyl oligopeptidase, N-terminal domain"/>
    <property type="match status" value="1"/>
</dbReference>
<accession>A0A7M5X1F5</accession>
<sequence>VTSYMQKENWYYKYHFKKHDVTNVQSFFDRLSFKNTPNSGESDGEIYGAFEYRYDQSVFHEQLRLIRRKGNVREVVLDFVDGESIIDMKVSPNEKFIAVSISNEDENILKCVVVKPLKRKSLILQQPPHISSYEWLNNDTLLLVKNDLASNRDIELLQLSISSGKMTSLFKENDKRFSLNLSKSESGELVFLHSNSKDVSEIMIVRENELECLWSRSLQKYAHVDHINDTYYVYTIDNKDQEFCVQKKGINESSWQTFIRRSNTNSFLTNMVLDKWRGVITIEQENLIPKIKLNDFDANKQVEFEPMKTPGVLEILKQQNTDDGSILLSTTSPIRPLTHHNIEKNGQLLKDLKTDRAFEWDEDRFRYENIEIETEDGEKVPVSIFHKKDILLRDSPMLCHVYGAYGHQVEMSFNKSRGYLLENDWILMFPHVRGGGGLGRKWYNDGKLQKKKSTFMDLRASLRSLHNQNISNPSKTALYGKSAGALPIGWLLNQNAERYCKAVILQSPFVSILHAMLLENQQLTTFEYLEWGNPRENTTDYDYMKSYCPYFNMSVSKNDPAILVRTSLHDNHVPSWIPLQWVAKRRQLIQNGGYSANENPLFCQVDKKGGHYTQNDFHDVDNISFLERLSFEHH</sequence>
<dbReference type="EnsemblMetazoa" id="CLYHEMT016280.1">
    <property type="protein sequence ID" value="CLYHEMP016280.1"/>
    <property type="gene ID" value="CLYHEMG016280"/>
</dbReference>
<dbReference type="InterPro" id="IPR051543">
    <property type="entry name" value="Serine_Peptidase_S9A"/>
</dbReference>
<reference evidence="5" key="1">
    <citation type="submission" date="2021-01" db="UniProtKB">
        <authorList>
            <consortium name="EnsemblMetazoa"/>
        </authorList>
    </citation>
    <scope>IDENTIFICATION</scope>
</reference>
<feature type="domain" description="Peptidase S9 prolyl oligopeptidase catalytic" evidence="4">
    <location>
        <begin position="413"/>
        <end position="620"/>
    </location>
</feature>
<evidence type="ECO:0000259" key="4">
    <source>
        <dbReference type="Pfam" id="PF00326"/>
    </source>
</evidence>
<dbReference type="Pfam" id="PF00326">
    <property type="entry name" value="Peptidase_S9"/>
    <property type="match status" value="1"/>
</dbReference>
<dbReference type="OrthoDB" id="248387at2759"/>
<dbReference type="SUPFAM" id="SSF53474">
    <property type="entry name" value="alpha/beta-Hydrolases"/>
    <property type="match status" value="1"/>
</dbReference>
<evidence type="ECO:0000256" key="1">
    <source>
        <dbReference type="ARBA" id="ARBA00005228"/>
    </source>
</evidence>
<evidence type="ECO:0000313" key="5">
    <source>
        <dbReference type="EnsemblMetazoa" id="CLYHEMP016280.1"/>
    </source>
</evidence>
<dbReference type="GO" id="GO:0004252">
    <property type="term" value="F:serine-type endopeptidase activity"/>
    <property type="evidence" value="ECO:0007669"/>
    <property type="project" value="UniProtKB-UniRule"/>
</dbReference>
<dbReference type="SUPFAM" id="SSF50993">
    <property type="entry name" value="Peptidase/esterase 'gauge' domain"/>
    <property type="match status" value="1"/>
</dbReference>
<dbReference type="PANTHER" id="PTHR11757:SF19">
    <property type="entry name" value="PROLYL ENDOPEPTIDASE-LIKE"/>
    <property type="match status" value="1"/>
</dbReference>
<keyword evidence="3" id="KW-0720">Serine protease</keyword>
<evidence type="ECO:0000313" key="6">
    <source>
        <dbReference type="Proteomes" id="UP000594262"/>
    </source>
</evidence>